<reference evidence="10" key="1">
    <citation type="submission" date="2010-06" db="EMBL/GenBank/DDBJ databases">
        <authorList>
            <person name="Jiang H."/>
            <person name="Abraham K."/>
            <person name="Ali S."/>
            <person name="Alsbrooks S.L."/>
            <person name="Anim B.N."/>
            <person name="Anosike U.S."/>
            <person name="Attaway T."/>
            <person name="Bandaranaike D.P."/>
            <person name="Battles P.K."/>
            <person name="Bell S.N."/>
            <person name="Bell A.V."/>
            <person name="Beltran B."/>
            <person name="Bickham C."/>
            <person name="Bustamante Y."/>
            <person name="Caleb T."/>
            <person name="Canada A."/>
            <person name="Cardenas V."/>
            <person name="Carter K."/>
            <person name="Chacko J."/>
            <person name="Chandrabose M.N."/>
            <person name="Chavez D."/>
            <person name="Chavez A."/>
            <person name="Chen L."/>
            <person name="Chu H.-S."/>
            <person name="Claassen K.J."/>
            <person name="Cockrell R."/>
            <person name="Collins M."/>
            <person name="Cooper J.A."/>
            <person name="Cree A."/>
            <person name="Curry S.M."/>
            <person name="Da Y."/>
            <person name="Dao M.D."/>
            <person name="Das B."/>
            <person name="Davila M.-L."/>
            <person name="Davy-Carroll L."/>
            <person name="Denson S."/>
            <person name="Dinh H."/>
            <person name="Ebong V.E."/>
            <person name="Edwards J.R."/>
            <person name="Egan A."/>
            <person name="El-Daye J."/>
            <person name="Escobedo L."/>
            <person name="Fernandez S."/>
            <person name="Fernando P.R."/>
            <person name="Flagg N."/>
            <person name="Forbes L.D."/>
            <person name="Fowler R.G."/>
            <person name="Fu Q."/>
            <person name="Gabisi R.A."/>
            <person name="Ganer J."/>
            <person name="Garbino Pronczuk A."/>
            <person name="Garcia R.M."/>
            <person name="Garner T."/>
            <person name="Garrett T.E."/>
            <person name="Gonzalez D.A."/>
            <person name="Hamid H."/>
            <person name="Hawkins E.S."/>
            <person name="Hirani K."/>
            <person name="Hogues M.E."/>
            <person name="Hollins B."/>
            <person name="Hsiao C.-H."/>
            <person name="Jabil R."/>
            <person name="James M.L."/>
            <person name="Jhangiani S.N."/>
            <person name="Johnson B."/>
            <person name="Johnson Q."/>
            <person name="Joshi V."/>
            <person name="Kalu J.B."/>
            <person name="Kam C."/>
            <person name="Kashfia A."/>
            <person name="Keebler J."/>
            <person name="Kisamo H."/>
            <person name="Kovar C.L."/>
            <person name="Lago L.A."/>
            <person name="Lai C.-Y."/>
            <person name="Laidlaw J."/>
            <person name="Lara F."/>
            <person name="Le T.-K."/>
            <person name="Lee S.L."/>
            <person name="Legall F.H."/>
            <person name="Lemon S.J."/>
            <person name="Lewis L.R."/>
            <person name="Li B."/>
            <person name="Liu Y."/>
            <person name="Liu Y.-S."/>
            <person name="Lopez J."/>
            <person name="Lozado R.J."/>
            <person name="Lu J."/>
            <person name="Madu R.C."/>
            <person name="Maheshwari M."/>
            <person name="Maheshwari R."/>
            <person name="Malloy K."/>
            <person name="Martinez E."/>
            <person name="Mathew T."/>
            <person name="Mercado I.C."/>
            <person name="Mercado C."/>
            <person name="Meyer B."/>
            <person name="Montgomery K."/>
            <person name="Morgan M.B."/>
            <person name="Munidasa M."/>
            <person name="Nazareth L.V."/>
            <person name="Nelson J."/>
            <person name="Ng B.M."/>
            <person name="Nguyen N.B."/>
            <person name="Nguyen P.Q."/>
            <person name="Nguyen T."/>
            <person name="Obregon M."/>
            <person name="Okwuonu G.O."/>
            <person name="Onwere C.G."/>
            <person name="Orozco G."/>
            <person name="Parra A."/>
            <person name="Patel S."/>
            <person name="Patil S."/>
            <person name="Perez A."/>
            <person name="Perez Y."/>
            <person name="Pham C."/>
            <person name="Primus E.L."/>
            <person name="Pu L.-L."/>
            <person name="Puazo M."/>
            <person name="Qin X."/>
            <person name="Quiroz J.B."/>
            <person name="Reese J."/>
            <person name="Richards S."/>
            <person name="Rives C.M."/>
            <person name="Robberts R."/>
            <person name="Ruiz S.J."/>
            <person name="Ruiz M.J."/>
            <person name="Santibanez J."/>
            <person name="Schneider B.W."/>
            <person name="Sisson I."/>
            <person name="Smith M."/>
            <person name="Sodergren E."/>
            <person name="Song X.-Z."/>
            <person name="Song B.B."/>
            <person name="Summersgill H."/>
            <person name="Thelus R."/>
            <person name="Thornton R.D."/>
            <person name="Trejos Z.Y."/>
            <person name="Usmani K."/>
            <person name="Vattathil S."/>
            <person name="Villasana D."/>
            <person name="Walker D.L."/>
            <person name="Wang S."/>
            <person name="Wang K."/>
            <person name="White C.S."/>
            <person name="Williams A.C."/>
            <person name="Williamson J."/>
            <person name="Wilson K."/>
            <person name="Woghiren I.O."/>
            <person name="Woodworth J.R."/>
            <person name="Worley K.C."/>
            <person name="Wright R.A."/>
            <person name="Wu W."/>
            <person name="Young L."/>
            <person name="Zhang L."/>
            <person name="Zhang J."/>
            <person name="Zhu Y."/>
            <person name="Muzny D.M."/>
            <person name="Weinstock G."/>
            <person name="Gibbs R.A."/>
        </authorList>
    </citation>
    <scope>NUCLEOTIDE SEQUENCE [LARGE SCALE GENOMIC DNA]</scope>
    <source>
        <strain evidence="10">LSR1</strain>
    </source>
</reference>
<feature type="transmembrane region" description="Helical" evidence="7">
    <location>
        <begin position="115"/>
        <end position="136"/>
    </location>
</feature>
<keyword evidence="7" id="KW-1133">Transmembrane helix</keyword>
<keyword evidence="5 6" id="KW-0238">DNA-binding</keyword>
<proteinExistence type="predicted"/>
<comment type="subcellular location">
    <subcellularLocation>
        <location evidence="1 5 6">Nucleus</location>
    </subcellularLocation>
</comment>
<dbReference type="InterPro" id="IPR001356">
    <property type="entry name" value="HD"/>
</dbReference>
<keyword evidence="7" id="KW-0472">Membrane</keyword>
<dbReference type="GeneID" id="100572285"/>
<dbReference type="EnsemblMetazoa" id="XM_029490488.1">
    <property type="protein sequence ID" value="XP_029346348.1"/>
    <property type="gene ID" value="LOC100572285"/>
</dbReference>
<dbReference type="GO" id="GO:0045944">
    <property type="term" value="P:positive regulation of transcription by RNA polymerase II"/>
    <property type="evidence" value="ECO:0007669"/>
    <property type="project" value="InterPro"/>
</dbReference>
<evidence type="ECO:0000256" key="2">
    <source>
        <dbReference type="ARBA" id="ARBA00022473"/>
    </source>
</evidence>
<keyword evidence="4" id="KW-0804">Transcription</keyword>
<keyword evidence="5 6" id="KW-0371">Homeobox</keyword>
<dbReference type="CDD" id="cd00086">
    <property type="entry name" value="homeodomain"/>
    <property type="match status" value="1"/>
</dbReference>
<evidence type="ECO:0000259" key="8">
    <source>
        <dbReference type="PROSITE" id="PS50071"/>
    </source>
</evidence>
<dbReference type="OrthoDB" id="6159439at2759"/>
<dbReference type="PROSITE" id="PS50071">
    <property type="entry name" value="HOMEOBOX_2"/>
    <property type="match status" value="1"/>
</dbReference>
<dbReference type="SUPFAM" id="SSF46689">
    <property type="entry name" value="Homeodomain-like"/>
    <property type="match status" value="1"/>
</dbReference>
<feature type="domain" description="Homeobox" evidence="8">
    <location>
        <begin position="69"/>
        <end position="115"/>
    </location>
</feature>
<evidence type="ECO:0000313" key="9">
    <source>
        <dbReference type="EnsemblMetazoa" id="XP_029346348.1"/>
    </source>
</evidence>
<keyword evidence="3" id="KW-0805">Transcription regulation</keyword>
<feature type="DNA-binding region" description="Homeobox" evidence="5">
    <location>
        <begin position="71"/>
        <end position="116"/>
    </location>
</feature>
<dbReference type="AlphaFoldDB" id="A0A8R2JSR1"/>
<evidence type="ECO:0000256" key="7">
    <source>
        <dbReference type="SAM" id="Phobius"/>
    </source>
</evidence>
<reference evidence="9" key="2">
    <citation type="submission" date="2022-06" db="UniProtKB">
        <authorList>
            <consortium name="EnsemblMetazoa"/>
        </authorList>
    </citation>
    <scope>IDENTIFICATION</scope>
</reference>
<dbReference type="SMART" id="SM00389">
    <property type="entry name" value="HOX"/>
    <property type="match status" value="1"/>
</dbReference>
<dbReference type="PANTHER" id="PTHR24328:SF7">
    <property type="entry name" value="BUTTONLESS"/>
    <property type="match status" value="1"/>
</dbReference>
<evidence type="ECO:0000256" key="6">
    <source>
        <dbReference type="RuleBase" id="RU000682"/>
    </source>
</evidence>
<evidence type="ECO:0000256" key="5">
    <source>
        <dbReference type="PROSITE-ProRule" id="PRU00108"/>
    </source>
</evidence>
<sequence>MDDNENYYFCYDYYYDDVGDDGRDFRADFPGGRCWEPVAEPVVLQDSAGQVAGGGLPAIADHRENEHSIKSRKSRTAFTKYQLGWLEGEFEKCKYLTRLRRYEVALILGLTERQVIIKLYTIFAVIHVFVGVLLRINNYLFVSCW</sequence>
<evidence type="ECO:0000256" key="1">
    <source>
        <dbReference type="ARBA" id="ARBA00004123"/>
    </source>
</evidence>
<protein>
    <recommendedName>
        <fullName evidence="8">Homeobox domain-containing protein</fullName>
    </recommendedName>
</protein>
<keyword evidence="10" id="KW-1185">Reference proteome</keyword>
<dbReference type="GO" id="GO:0005634">
    <property type="term" value="C:nucleus"/>
    <property type="evidence" value="ECO:0007669"/>
    <property type="project" value="UniProtKB-SubCell"/>
</dbReference>
<keyword evidence="5 6" id="KW-0539">Nucleus</keyword>
<dbReference type="GO" id="GO:0000978">
    <property type="term" value="F:RNA polymerase II cis-regulatory region sequence-specific DNA binding"/>
    <property type="evidence" value="ECO:0007669"/>
    <property type="project" value="TreeGrafter"/>
</dbReference>
<dbReference type="InterPro" id="IPR042634">
    <property type="entry name" value="MOX-1/MOX-2"/>
</dbReference>
<name>A0A8R2JSR1_ACYPI</name>
<keyword evidence="2" id="KW-0217">Developmental protein</keyword>
<dbReference type="InterPro" id="IPR009057">
    <property type="entry name" value="Homeodomain-like_sf"/>
</dbReference>
<accession>A0A8R2JSR1</accession>
<evidence type="ECO:0000256" key="4">
    <source>
        <dbReference type="ARBA" id="ARBA00023163"/>
    </source>
</evidence>
<dbReference type="GO" id="GO:0000981">
    <property type="term" value="F:DNA-binding transcription factor activity, RNA polymerase II-specific"/>
    <property type="evidence" value="ECO:0007669"/>
    <property type="project" value="TreeGrafter"/>
</dbReference>
<dbReference type="Pfam" id="PF00046">
    <property type="entry name" value="Homeodomain"/>
    <property type="match status" value="1"/>
</dbReference>
<keyword evidence="7" id="KW-0812">Transmembrane</keyword>
<dbReference type="Proteomes" id="UP000007819">
    <property type="component" value="Chromosome A2"/>
</dbReference>
<dbReference type="RefSeq" id="XP_029346348.1">
    <property type="nucleotide sequence ID" value="XM_029490488.1"/>
</dbReference>
<dbReference type="PANTHER" id="PTHR24328">
    <property type="entry name" value="HOMEOBOX PROTEIN MOX"/>
    <property type="match status" value="1"/>
</dbReference>
<organism evidence="9 10">
    <name type="scientific">Acyrthosiphon pisum</name>
    <name type="common">Pea aphid</name>
    <dbReference type="NCBI Taxonomy" id="7029"/>
    <lineage>
        <taxon>Eukaryota</taxon>
        <taxon>Metazoa</taxon>
        <taxon>Ecdysozoa</taxon>
        <taxon>Arthropoda</taxon>
        <taxon>Hexapoda</taxon>
        <taxon>Insecta</taxon>
        <taxon>Pterygota</taxon>
        <taxon>Neoptera</taxon>
        <taxon>Paraneoptera</taxon>
        <taxon>Hemiptera</taxon>
        <taxon>Sternorrhyncha</taxon>
        <taxon>Aphidomorpha</taxon>
        <taxon>Aphidoidea</taxon>
        <taxon>Aphididae</taxon>
        <taxon>Macrosiphini</taxon>
        <taxon>Acyrthosiphon</taxon>
    </lineage>
</organism>
<evidence type="ECO:0000313" key="10">
    <source>
        <dbReference type="Proteomes" id="UP000007819"/>
    </source>
</evidence>
<dbReference type="Gene3D" id="1.10.10.60">
    <property type="entry name" value="Homeodomain-like"/>
    <property type="match status" value="1"/>
</dbReference>
<evidence type="ECO:0000256" key="3">
    <source>
        <dbReference type="ARBA" id="ARBA00023015"/>
    </source>
</evidence>